<dbReference type="Proteomes" id="UP000275348">
    <property type="component" value="Unassembled WGS sequence"/>
</dbReference>
<comment type="caution">
    <text evidence="10">The sequence shown here is derived from an EMBL/GenBank/DDBJ whole genome shotgun (WGS) entry which is preliminary data.</text>
</comment>
<dbReference type="PANTHER" id="PTHR30026:SF23">
    <property type="entry name" value="TO APRF-PUTATIVE OUTER MEMBRANE EFFLUX PROTEIN OR SECRETED ALKALINE PHOSPHATASE-RELATED"/>
    <property type="match status" value="1"/>
</dbReference>
<dbReference type="Pfam" id="PF02321">
    <property type="entry name" value="OEP"/>
    <property type="match status" value="2"/>
</dbReference>
<dbReference type="GO" id="GO:1990281">
    <property type="term" value="C:efflux pump complex"/>
    <property type="evidence" value="ECO:0007669"/>
    <property type="project" value="TreeGrafter"/>
</dbReference>
<dbReference type="Gene3D" id="1.20.1600.10">
    <property type="entry name" value="Outer membrane efflux proteins (OEP)"/>
    <property type="match status" value="1"/>
</dbReference>
<protein>
    <submittedName>
        <fullName evidence="10">TolC family protein</fullName>
    </submittedName>
</protein>
<comment type="subcellular location">
    <subcellularLocation>
        <location evidence="1">Cell outer membrane</location>
    </subcellularLocation>
</comment>
<keyword evidence="6" id="KW-0472">Membrane</keyword>
<sequence>MVLTSVKYQLLLCALFLSIQAFSQKDNHRFSLNDAIEIGMNNNKILQINSINEQVAITKEKDLKMEKLPDIDFKTGFKVLGNIRQFESGFLHPATKYEVPREQYNFTLSAEIPIYLGGRLKNDEKKAEIETEISKLKTKKTGKDLRLEIITGFLQVRHIEDQQELLREKMHEDSVNIHHIDALRKNGVVTNNEVLRAKLQLSNHKMAFTELDNQIAIVEHQIKTLISFPEHEEFHITTKGLITDTELFGFEEQLVEEAYDKNEALEIAKKDISIKNIEKKIVRANQLPTITGGGEYGYSYPNFMFFPPVANLYRFGAVGFSVKVPLANFYKNKEKMAIASEKINIAKLEVEEKEEQIRNDVFRATRLYQEAIEKIEIAKEAMEQAKENYRIVKLKYANQLSLITELIDADNAYLEAESQMISLQINKQLKYYQLQYILGNI</sequence>
<dbReference type="RefSeq" id="WP_121934232.1">
    <property type="nucleotide sequence ID" value="NZ_RDOJ01000006.1"/>
</dbReference>
<feature type="chain" id="PRO_5018094954" evidence="9">
    <location>
        <begin position="24"/>
        <end position="441"/>
    </location>
</feature>
<evidence type="ECO:0000313" key="11">
    <source>
        <dbReference type="Proteomes" id="UP000275348"/>
    </source>
</evidence>
<dbReference type="GO" id="GO:0015288">
    <property type="term" value="F:porin activity"/>
    <property type="evidence" value="ECO:0007669"/>
    <property type="project" value="TreeGrafter"/>
</dbReference>
<keyword evidence="11" id="KW-1185">Reference proteome</keyword>
<evidence type="ECO:0000256" key="8">
    <source>
        <dbReference type="SAM" id="Coils"/>
    </source>
</evidence>
<feature type="coiled-coil region" evidence="8">
    <location>
        <begin position="336"/>
        <end position="395"/>
    </location>
</feature>
<keyword evidence="3" id="KW-0813">Transport</keyword>
<feature type="signal peptide" evidence="9">
    <location>
        <begin position="1"/>
        <end position="23"/>
    </location>
</feature>
<evidence type="ECO:0000256" key="5">
    <source>
        <dbReference type="ARBA" id="ARBA00022692"/>
    </source>
</evidence>
<evidence type="ECO:0000313" key="10">
    <source>
        <dbReference type="EMBL" id="RLZ10647.1"/>
    </source>
</evidence>
<evidence type="ECO:0000256" key="1">
    <source>
        <dbReference type="ARBA" id="ARBA00004442"/>
    </source>
</evidence>
<dbReference type="OrthoDB" id="916581at2"/>
<accession>A0A3L9MBS4</accession>
<evidence type="ECO:0000256" key="4">
    <source>
        <dbReference type="ARBA" id="ARBA00022452"/>
    </source>
</evidence>
<dbReference type="SUPFAM" id="SSF56954">
    <property type="entry name" value="Outer membrane efflux proteins (OEP)"/>
    <property type="match status" value="1"/>
</dbReference>
<evidence type="ECO:0000256" key="9">
    <source>
        <dbReference type="SAM" id="SignalP"/>
    </source>
</evidence>
<dbReference type="EMBL" id="RDOJ01000006">
    <property type="protein sequence ID" value="RLZ10647.1"/>
    <property type="molecule type" value="Genomic_DNA"/>
</dbReference>
<evidence type="ECO:0000256" key="7">
    <source>
        <dbReference type="ARBA" id="ARBA00023237"/>
    </source>
</evidence>
<evidence type="ECO:0000256" key="3">
    <source>
        <dbReference type="ARBA" id="ARBA00022448"/>
    </source>
</evidence>
<organism evidence="10 11">
    <name type="scientific">Faecalibacter macacae</name>
    <dbReference type="NCBI Taxonomy" id="1859289"/>
    <lineage>
        <taxon>Bacteria</taxon>
        <taxon>Pseudomonadati</taxon>
        <taxon>Bacteroidota</taxon>
        <taxon>Flavobacteriia</taxon>
        <taxon>Flavobacteriales</taxon>
        <taxon>Weeksellaceae</taxon>
        <taxon>Faecalibacter</taxon>
    </lineage>
</organism>
<keyword evidence="8" id="KW-0175">Coiled coil</keyword>
<name>A0A3L9MBS4_9FLAO</name>
<dbReference type="InterPro" id="IPR003423">
    <property type="entry name" value="OMP_efflux"/>
</dbReference>
<dbReference type="AlphaFoldDB" id="A0A3L9MBS4"/>
<dbReference type="GO" id="GO:0009279">
    <property type="term" value="C:cell outer membrane"/>
    <property type="evidence" value="ECO:0007669"/>
    <property type="project" value="UniProtKB-SubCell"/>
</dbReference>
<keyword evidence="7" id="KW-0998">Cell outer membrane</keyword>
<keyword evidence="5" id="KW-0812">Transmembrane</keyword>
<gene>
    <name evidence="10" type="ORF">EAH69_05750</name>
</gene>
<evidence type="ECO:0000256" key="2">
    <source>
        <dbReference type="ARBA" id="ARBA00007613"/>
    </source>
</evidence>
<evidence type="ECO:0000256" key="6">
    <source>
        <dbReference type="ARBA" id="ARBA00023136"/>
    </source>
</evidence>
<dbReference type="PANTHER" id="PTHR30026">
    <property type="entry name" value="OUTER MEMBRANE PROTEIN TOLC"/>
    <property type="match status" value="1"/>
</dbReference>
<dbReference type="InterPro" id="IPR051906">
    <property type="entry name" value="TolC-like"/>
</dbReference>
<proteinExistence type="inferred from homology"/>
<dbReference type="GO" id="GO:0015562">
    <property type="term" value="F:efflux transmembrane transporter activity"/>
    <property type="evidence" value="ECO:0007669"/>
    <property type="project" value="InterPro"/>
</dbReference>
<reference evidence="10 11" key="1">
    <citation type="submission" date="2018-10" db="EMBL/GenBank/DDBJ databases">
        <authorList>
            <person name="Chen X."/>
        </authorList>
    </citation>
    <scope>NUCLEOTIDE SEQUENCE [LARGE SCALE GENOMIC DNA]</scope>
    <source>
        <strain evidence="10 11">YIM 102668</strain>
    </source>
</reference>
<keyword evidence="9" id="KW-0732">Signal</keyword>
<keyword evidence="4" id="KW-1134">Transmembrane beta strand</keyword>
<comment type="similarity">
    <text evidence="2">Belongs to the outer membrane factor (OMF) (TC 1.B.17) family.</text>
</comment>